<reference evidence="2 3" key="1">
    <citation type="submission" date="2020-07" db="EMBL/GenBank/DDBJ databases">
        <title>Sequencing the genomes of 1000 actinobacteria strains.</title>
        <authorList>
            <person name="Klenk H.-P."/>
        </authorList>
    </citation>
    <scope>NUCLEOTIDE SEQUENCE [LARGE SCALE GENOMIC DNA]</scope>
    <source>
        <strain evidence="2 3">DSM 23819</strain>
    </source>
</reference>
<comment type="caution">
    <text evidence="2">The sequence shown here is derived from an EMBL/GenBank/DDBJ whole genome shotgun (WGS) entry which is preliminary data.</text>
</comment>
<evidence type="ECO:0000313" key="3">
    <source>
        <dbReference type="Proteomes" id="UP000540656"/>
    </source>
</evidence>
<sequence>MSAAEGIVPDTKDWTWVIDSRCPECGFDAGATPPTSVAALIRENAELWPEVLGRPDVAQRPTPSVWSPLEYACHVRDVHRVFLERVQSMLDQDAPEFANWDQDVAALEGDYAGRSPAVVAGELSAFADAVATAYDEVPDHSDGDAAWQRSGLRSNGSAFTLATIAVYHLHDVVHHAWDVSATLSATVASPGTSMPGTQDPQA</sequence>
<name>A0A7Y9UMB6_9ACTN</name>
<dbReference type="SUPFAM" id="SSF109854">
    <property type="entry name" value="DinB/YfiT-like putative metalloenzymes"/>
    <property type="match status" value="1"/>
</dbReference>
<dbReference type="AlphaFoldDB" id="A0A7Y9UMB6"/>
<evidence type="ECO:0000259" key="1">
    <source>
        <dbReference type="Pfam" id="PF12867"/>
    </source>
</evidence>
<feature type="domain" description="DinB-like" evidence="1">
    <location>
        <begin position="57"/>
        <end position="176"/>
    </location>
</feature>
<dbReference type="EMBL" id="JACCAA010000001">
    <property type="protein sequence ID" value="NYG57343.1"/>
    <property type="molecule type" value="Genomic_DNA"/>
</dbReference>
<dbReference type="Gene3D" id="1.20.120.450">
    <property type="entry name" value="dinb family like domain"/>
    <property type="match status" value="1"/>
</dbReference>
<dbReference type="RefSeq" id="WP_179500634.1">
    <property type="nucleotide sequence ID" value="NZ_JACCAA010000001.1"/>
</dbReference>
<dbReference type="InterPro" id="IPR034660">
    <property type="entry name" value="DinB/YfiT-like"/>
</dbReference>
<evidence type="ECO:0000313" key="2">
    <source>
        <dbReference type="EMBL" id="NYG57343.1"/>
    </source>
</evidence>
<organism evidence="2 3">
    <name type="scientific">Nocardioides daedukensis</name>
    <dbReference type="NCBI Taxonomy" id="634462"/>
    <lineage>
        <taxon>Bacteria</taxon>
        <taxon>Bacillati</taxon>
        <taxon>Actinomycetota</taxon>
        <taxon>Actinomycetes</taxon>
        <taxon>Propionibacteriales</taxon>
        <taxon>Nocardioidaceae</taxon>
        <taxon>Nocardioides</taxon>
    </lineage>
</organism>
<accession>A0A7Y9UMB6</accession>
<gene>
    <name evidence="2" type="ORF">BJ980_000266</name>
</gene>
<keyword evidence="3" id="KW-1185">Reference proteome</keyword>
<dbReference type="InterPro" id="IPR024775">
    <property type="entry name" value="DinB-like"/>
</dbReference>
<protein>
    <recommendedName>
        <fullName evidence="1">DinB-like domain-containing protein</fullName>
    </recommendedName>
</protein>
<dbReference type="Proteomes" id="UP000540656">
    <property type="component" value="Unassembled WGS sequence"/>
</dbReference>
<proteinExistence type="predicted"/>
<dbReference type="Pfam" id="PF12867">
    <property type="entry name" value="DinB_2"/>
    <property type="match status" value="1"/>
</dbReference>